<proteinExistence type="predicted"/>
<evidence type="ECO:0000313" key="3">
    <source>
        <dbReference type="EMBL" id="JAC72772.1"/>
    </source>
</evidence>
<organism evidence="3">
    <name type="scientific">Tetraselmis sp. GSL018</name>
    <dbReference type="NCBI Taxonomy" id="582737"/>
    <lineage>
        <taxon>Eukaryota</taxon>
        <taxon>Viridiplantae</taxon>
        <taxon>Chlorophyta</taxon>
        <taxon>core chlorophytes</taxon>
        <taxon>Chlorodendrophyceae</taxon>
        <taxon>Chlorodendrales</taxon>
        <taxon>Chlorodendraceae</taxon>
        <taxon>Tetraselmis</taxon>
    </lineage>
</organism>
<feature type="chain" id="PRO_5001605629" evidence="2">
    <location>
        <begin position="19"/>
        <end position="200"/>
    </location>
</feature>
<feature type="region of interest" description="Disordered" evidence="1">
    <location>
        <begin position="180"/>
        <end position="200"/>
    </location>
</feature>
<evidence type="ECO:0000256" key="2">
    <source>
        <dbReference type="SAM" id="SignalP"/>
    </source>
</evidence>
<evidence type="ECO:0000256" key="1">
    <source>
        <dbReference type="SAM" id="MobiDB-lite"/>
    </source>
</evidence>
<accession>A0A061RIJ5</accession>
<dbReference type="EMBL" id="GBEZ01013188">
    <property type="protein sequence ID" value="JAC72772.1"/>
    <property type="molecule type" value="Transcribed_RNA"/>
</dbReference>
<feature type="non-terminal residue" evidence="3">
    <location>
        <position position="1"/>
    </location>
</feature>
<sequence>VIGVCLQVEALLQLLVACQPFDLRGVQHAGVEPHILQLKAEGPRQVRRGHHQEVCCSGHQVEVLVGRKADPAEEPPVHVDGEAAPPVRLSPEAKVDRDVPPNPVVQPAVGRQAEHRGGLRADAVSDVSLAVSWAPRRAVEAEHPIADVLAGLLGGLEHNLHPSPVGRPIQCHQLDHVARNRAAPGPPAQGEPVRRKLRKV</sequence>
<feature type="signal peptide" evidence="2">
    <location>
        <begin position="1"/>
        <end position="18"/>
    </location>
</feature>
<name>A0A061RIJ5_9CHLO</name>
<protein>
    <submittedName>
        <fullName evidence="3">Uncharacterized protein</fullName>
    </submittedName>
</protein>
<dbReference type="AlphaFoldDB" id="A0A061RIJ5"/>
<reference evidence="3" key="1">
    <citation type="submission" date="2014-05" db="EMBL/GenBank/DDBJ databases">
        <title>The transcriptome of the halophilic microalga Tetraselmis sp. GSL018 isolated from the Great Salt Lake, Utah.</title>
        <authorList>
            <person name="Jinkerson R.E."/>
            <person name="D'Adamo S."/>
            <person name="Posewitz M.C."/>
        </authorList>
    </citation>
    <scope>NUCLEOTIDE SEQUENCE</scope>
    <source>
        <strain evidence="3">GSL018</strain>
    </source>
</reference>
<keyword evidence="2" id="KW-0732">Signal</keyword>
<gene>
    <name evidence="3" type="ORF">TSPGSL018_30526</name>
</gene>